<dbReference type="Gene3D" id="1.10.3670.10">
    <property type="entry name" value="Putative xylanase like domain"/>
    <property type="match status" value="1"/>
</dbReference>
<gene>
    <name evidence="1" type="ORF">CAK95_26590</name>
</gene>
<dbReference type="KEGG" id="psin:CAK95_26590"/>
<dbReference type="SUPFAM" id="SSF54001">
    <property type="entry name" value="Cysteine proteinases"/>
    <property type="match status" value="1"/>
</dbReference>
<keyword evidence="2" id="KW-1185">Reference proteome</keyword>
<organism evidence="1 2">
    <name type="scientific">Pseudorhodoplanes sinuspersici</name>
    <dbReference type="NCBI Taxonomy" id="1235591"/>
    <lineage>
        <taxon>Bacteria</taxon>
        <taxon>Pseudomonadati</taxon>
        <taxon>Pseudomonadota</taxon>
        <taxon>Alphaproteobacteria</taxon>
        <taxon>Hyphomicrobiales</taxon>
        <taxon>Pseudorhodoplanes</taxon>
    </lineage>
</organism>
<sequence length="283" mass="31647">MRKIHLICVAFLLAASVSPSAHLTAKAGQDQTDNQGIALDPYTARNIDRIIALRNAAPGLTPEETIDLISRQFLGTPYVANRLIGSATRPEQLVIDFRGLDCFTYLDYVEALRHAQSRADFVQRLIQTRYVDGDISFLKRRHFFSDWAYKAPTLVRDITADISPKAVSIRKNLDAKSDGEQYVRGLPNVERTVTYIPSRYVDKALLDRLHTGDYIGAYTNRPGLDVSHTGIYVMTKNGPVLRNASSRKGVDKVVDSPFAQHVKTVPGIVVYRPRYDAAAPMRE</sequence>
<dbReference type="Gene3D" id="2.30.260.10">
    <property type="entry name" value="putative xylanase like domain"/>
    <property type="match status" value="1"/>
</dbReference>
<accession>A0A1W6ZYP9</accession>
<dbReference type="EMBL" id="CP021112">
    <property type="protein sequence ID" value="ARQ02271.1"/>
    <property type="molecule type" value="Genomic_DNA"/>
</dbReference>
<dbReference type="Pfam" id="PF07313">
    <property type="entry name" value="AmiA-like"/>
    <property type="match status" value="1"/>
</dbReference>
<proteinExistence type="predicted"/>
<dbReference type="Proteomes" id="UP000194137">
    <property type="component" value="Chromosome"/>
</dbReference>
<dbReference type="STRING" id="1235591.CAK95_26590"/>
<dbReference type="RefSeq" id="WP_086090702.1">
    <property type="nucleotide sequence ID" value="NZ_CP021112.1"/>
</dbReference>
<dbReference type="OrthoDB" id="9796191at2"/>
<evidence type="ECO:0000313" key="1">
    <source>
        <dbReference type="EMBL" id="ARQ02271.1"/>
    </source>
</evidence>
<dbReference type="AlphaFoldDB" id="A0A1W6ZYP9"/>
<name>A0A1W6ZYP9_9HYPH</name>
<reference evidence="1 2" key="1">
    <citation type="submission" date="2017-05" db="EMBL/GenBank/DDBJ databases">
        <title>Full genome sequence of Pseudorhodoplanes sinuspersici.</title>
        <authorList>
            <person name="Dastgheib S.M.M."/>
            <person name="Shavandi M."/>
            <person name="Tirandaz H."/>
        </authorList>
    </citation>
    <scope>NUCLEOTIDE SEQUENCE [LARGE SCALE GENOMIC DNA]</scope>
    <source>
        <strain evidence="1 2">RIPI110</strain>
    </source>
</reference>
<dbReference type="InterPro" id="IPR038765">
    <property type="entry name" value="Papain-like_cys_pep_sf"/>
</dbReference>
<dbReference type="InterPro" id="IPR010846">
    <property type="entry name" value="AmiA-like"/>
</dbReference>
<evidence type="ECO:0000313" key="2">
    <source>
        <dbReference type="Proteomes" id="UP000194137"/>
    </source>
</evidence>
<protein>
    <submittedName>
        <fullName evidence="1">Uncharacterized protein</fullName>
    </submittedName>
</protein>